<dbReference type="Gene3D" id="3.40.1360.10">
    <property type="match status" value="1"/>
</dbReference>
<reference evidence="1 2" key="2">
    <citation type="submission" date="2019-09" db="EMBL/GenBank/DDBJ databases">
        <authorList>
            <person name="Jin C."/>
        </authorList>
    </citation>
    <scope>NUCLEOTIDE SEQUENCE [LARGE SCALE GENOMIC DNA]</scope>
    <source>
        <strain evidence="1 2">BN140041</strain>
    </source>
</reference>
<proteinExistence type="predicted"/>
<dbReference type="SUPFAM" id="SSF56731">
    <property type="entry name" value="DNA primase core"/>
    <property type="match status" value="1"/>
</dbReference>
<dbReference type="CDD" id="cd01029">
    <property type="entry name" value="TOPRIM_primases"/>
    <property type="match status" value="1"/>
</dbReference>
<gene>
    <name evidence="1" type="ORF">F0U47_20145</name>
</gene>
<keyword evidence="2" id="KW-1185">Reference proteome</keyword>
<evidence type="ECO:0000313" key="2">
    <source>
        <dbReference type="Proteomes" id="UP000324351"/>
    </source>
</evidence>
<protein>
    <submittedName>
        <fullName evidence="1">Toprim domain-containing protein</fullName>
    </submittedName>
</protein>
<organism evidence="1 2">
    <name type="scientific">Nocardioides antri</name>
    <dbReference type="NCBI Taxonomy" id="2607659"/>
    <lineage>
        <taxon>Bacteria</taxon>
        <taxon>Bacillati</taxon>
        <taxon>Actinomycetota</taxon>
        <taxon>Actinomycetes</taxon>
        <taxon>Propionibacteriales</taxon>
        <taxon>Nocardioidaceae</taxon>
        <taxon>Nocardioides</taxon>
    </lineage>
</organism>
<evidence type="ECO:0000313" key="1">
    <source>
        <dbReference type="EMBL" id="KAA1423190.1"/>
    </source>
</evidence>
<accession>A0A5B1LUH4</accession>
<sequence length="249" mass="27504">MAGWRTIRRHIWRDEDGNPVLEHTKYIPPDGKVSFPWRYRFVGEFGSCWCKRKPGETWEDVGIVHPLIYPRDVFARADRRADLLVVEGEADVDEALGAGLLAITAGAAGAFGREHAALVRGWGGRVSIVRDNDLPGAWGAAKAYDALRDVGIPATRLRVARGRVKGKGTDLRDHLEAGYAADDLIAEPIAKVRRLAARATAESFNRAGYEADAEGRFSHRAPRHENDPGWHVVSAAEVAQIRGWRPNQS</sequence>
<name>A0A5B1LUH4_9ACTN</name>
<comment type="caution">
    <text evidence="1">The sequence shown here is derived from an EMBL/GenBank/DDBJ whole genome shotgun (WGS) entry which is preliminary data.</text>
</comment>
<dbReference type="EMBL" id="VUJW01000018">
    <property type="protein sequence ID" value="KAA1423190.1"/>
    <property type="molecule type" value="Genomic_DNA"/>
</dbReference>
<dbReference type="Proteomes" id="UP000324351">
    <property type="component" value="Unassembled WGS sequence"/>
</dbReference>
<dbReference type="AlphaFoldDB" id="A0A5B1LUH4"/>
<dbReference type="InterPro" id="IPR034154">
    <property type="entry name" value="TOPRIM_DnaG/twinkle"/>
</dbReference>
<reference evidence="1 2" key="1">
    <citation type="submission" date="2019-09" db="EMBL/GenBank/DDBJ databases">
        <title>Nocardioides panacisoli sp. nov., isolated from the soil of a ginseng field.</title>
        <authorList>
            <person name="Cho C."/>
        </authorList>
    </citation>
    <scope>NUCLEOTIDE SEQUENCE [LARGE SCALE GENOMIC DNA]</scope>
    <source>
        <strain evidence="1 2">BN140041</strain>
    </source>
</reference>